<feature type="region of interest" description="Disordered" evidence="2">
    <location>
        <begin position="681"/>
        <end position="701"/>
    </location>
</feature>
<dbReference type="AlphaFoldDB" id="L1IJ35"/>
<dbReference type="OrthoDB" id="10534584at2759"/>
<evidence type="ECO:0000313" key="5">
    <source>
        <dbReference type="Proteomes" id="UP000011087"/>
    </source>
</evidence>
<dbReference type="GO" id="GO:0045098">
    <property type="term" value="C:type III intermediate filament"/>
    <property type="evidence" value="ECO:0007669"/>
    <property type="project" value="TreeGrafter"/>
</dbReference>
<feature type="coiled-coil region" evidence="1">
    <location>
        <begin position="292"/>
        <end position="319"/>
    </location>
</feature>
<feature type="region of interest" description="Disordered" evidence="2">
    <location>
        <begin position="1"/>
        <end position="42"/>
    </location>
</feature>
<dbReference type="EnsemblProtists" id="EKX35815">
    <property type="protein sequence ID" value="EKX35815"/>
    <property type="gene ID" value="GUITHDRAFT_165865"/>
</dbReference>
<dbReference type="PANTHER" id="PTHR34707">
    <property type="entry name" value="VIMENTIN-TYPE INTERMEDIATE FILAMENT-ASSOCIATED COILED-COIL PROTEIN"/>
    <property type="match status" value="1"/>
</dbReference>
<keyword evidence="1" id="KW-0175">Coiled coil</keyword>
<protein>
    <submittedName>
        <fullName evidence="3 4">Uncharacterized protein</fullName>
    </submittedName>
</protein>
<dbReference type="Proteomes" id="UP000011087">
    <property type="component" value="Unassembled WGS sequence"/>
</dbReference>
<feature type="coiled-coil region" evidence="1">
    <location>
        <begin position="87"/>
        <end position="252"/>
    </location>
</feature>
<dbReference type="HOGENOM" id="CLU_314617_0_0_1"/>
<dbReference type="EMBL" id="JH993083">
    <property type="protein sequence ID" value="EKX35815.1"/>
    <property type="molecule type" value="Genomic_DNA"/>
</dbReference>
<dbReference type="PaxDb" id="55529-EKX35815"/>
<organism evidence="3">
    <name type="scientific">Guillardia theta (strain CCMP2712)</name>
    <name type="common">Cryptophyte</name>
    <dbReference type="NCBI Taxonomy" id="905079"/>
    <lineage>
        <taxon>Eukaryota</taxon>
        <taxon>Cryptophyceae</taxon>
        <taxon>Pyrenomonadales</taxon>
        <taxon>Geminigeraceae</taxon>
        <taxon>Guillardia</taxon>
    </lineage>
</organism>
<reference evidence="5" key="2">
    <citation type="submission" date="2012-11" db="EMBL/GenBank/DDBJ databases">
        <authorList>
            <person name="Kuo A."/>
            <person name="Curtis B.A."/>
            <person name="Tanifuji G."/>
            <person name="Burki F."/>
            <person name="Gruber A."/>
            <person name="Irimia M."/>
            <person name="Maruyama S."/>
            <person name="Arias M.C."/>
            <person name="Ball S.G."/>
            <person name="Gile G.H."/>
            <person name="Hirakawa Y."/>
            <person name="Hopkins J.F."/>
            <person name="Rensing S.A."/>
            <person name="Schmutz J."/>
            <person name="Symeonidi A."/>
            <person name="Elias M."/>
            <person name="Eveleigh R.J."/>
            <person name="Herman E.K."/>
            <person name="Klute M.J."/>
            <person name="Nakayama T."/>
            <person name="Obornik M."/>
            <person name="Reyes-Prieto A."/>
            <person name="Armbrust E.V."/>
            <person name="Aves S.J."/>
            <person name="Beiko R.G."/>
            <person name="Coutinho P."/>
            <person name="Dacks J.B."/>
            <person name="Durnford D.G."/>
            <person name="Fast N.M."/>
            <person name="Green B.R."/>
            <person name="Grisdale C."/>
            <person name="Hempe F."/>
            <person name="Henrissat B."/>
            <person name="Hoppner M.P."/>
            <person name="Ishida K.-I."/>
            <person name="Kim E."/>
            <person name="Koreny L."/>
            <person name="Kroth P.G."/>
            <person name="Liu Y."/>
            <person name="Malik S.-B."/>
            <person name="Maier U.G."/>
            <person name="McRose D."/>
            <person name="Mock T."/>
            <person name="Neilson J.A."/>
            <person name="Onodera N.T."/>
            <person name="Poole A.M."/>
            <person name="Pritham E.J."/>
            <person name="Richards T.A."/>
            <person name="Rocap G."/>
            <person name="Roy S.W."/>
            <person name="Sarai C."/>
            <person name="Schaack S."/>
            <person name="Shirato S."/>
            <person name="Slamovits C.H."/>
            <person name="Spencer D.F."/>
            <person name="Suzuki S."/>
            <person name="Worden A.Z."/>
            <person name="Zauner S."/>
            <person name="Barry K."/>
            <person name="Bell C."/>
            <person name="Bharti A.K."/>
            <person name="Crow J.A."/>
            <person name="Grimwood J."/>
            <person name="Kramer R."/>
            <person name="Lindquist E."/>
            <person name="Lucas S."/>
            <person name="Salamov A."/>
            <person name="McFadden G.I."/>
            <person name="Lane C.E."/>
            <person name="Keeling P.J."/>
            <person name="Gray M.W."/>
            <person name="Grigoriev I.V."/>
            <person name="Archibald J.M."/>
        </authorList>
    </citation>
    <scope>NUCLEOTIDE SEQUENCE</scope>
    <source>
        <strain evidence="5">CCMP2712</strain>
    </source>
</reference>
<reference evidence="3 5" key="1">
    <citation type="journal article" date="2012" name="Nature">
        <title>Algal genomes reveal evolutionary mosaicism and the fate of nucleomorphs.</title>
        <authorList>
            <consortium name="DOE Joint Genome Institute"/>
            <person name="Curtis B.A."/>
            <person name="Tanifuji G."/>
            <person name="Burki F."/>
            <person name="Gruber A."/>
            <person name="Irimia M."/>
            <person name="Maruyama S."/>
            <person name="Arias M.C."/>
            <person name="Ball S.G."/>
            <person name="Gile G.H."/>
            <person name="Hirakawa Y."/>
            <person name="Hopkins J.F."/>
            <person name="Kuo A."/>
            <person name="Rensing S.A."/>
            <person name="Schmutz J."/>
            <person name="Symeonidi A."/>
            <person name="Elias M."/>
            <person name="Eveleigh R.J."/>
            <person name="Herman E.K."/>
            <person name="Klute M.J."/>
            <person name="Nakayama T."/>
            <person name="Obornik M."/>
            <person name="Reyes-Prieto A."/>
            <person name="Armbrust E.V."/>
            <person name="Aves S.J."/>
            <person name="Beiko R.G."/>
            <person name="Coutinho P."/>
            <person name="Dacks J.B."/>
            <person name="Durnford D.G."/>
            <person name="Fast N.M."/>
            <person name="Green B.R."/>
            <person name="Grisdale C.J."/>
            <person name="Hempel F."/>
            <person name="Henrissat B."/>
            <person name="Hoppner M.P."/>
            <person name="Ishida K."/>
            <person name="Kim E."/>
            <person name="Koreny L."/>
            <person name="Kroth P.G."/>
            <person name="Liu Y."/>
            <person name="Malik S.B."/>
            <person name="Maier U.G."/>
            <person name="McRose D."/>
            <person name="Mock T."/>
            <person name="Neilson J.A."/>
            <person name="Onodera N.T."/>
            <person name="Poole A.M."/>
            <person name="Pritham E.J."/>
            <person name="Richards T.A."/>
            <person name="Rocap G."/>
            <person name="Roy S.W."/>
            <person name="Sarai C."/>
            <person name="Schaack S."/>
            <person name="Shirato S."/>
            <person name="Slamovits C.H."/>
            <person name="Spencer D.F."/>
            <person name="Suzuki S."/>
            <person name="Worden A.Z."/>
            <person name="Zauner S."/>
            <person name="Barry K."/>
            <person name="Bell C."/>
            <person name="Bharti A.K."/>
            <person name="Crow J.A."/>
            <person name="Grimwood J."/>
            <person name="Kramer R."/>
            <person name="Lindquist E."/>
            <person name="Lucas S."/>
            <person name="Salamov A."/>
            <person name="McFadden G.I."/>
            <person name="Lane C.E."/>
            <person name="Keeling P.J."/>
            <person name="Gray M.W."/>
            <person name="Grigoriev I.V."/>
            <person name="Archibald J.M."/>
        </authorList>
    </citation>
    <scope>NUCLEOTIDE SEQUENCE</scope>
    <source>
        <strain evidence="3 5">CCMP2712</strain>
    </source>
</reference>
<evidence type="ECO:0000313" key="3">
    <source>
        <dbReference type="EMBL" id="EKX35815.1"/>
    </source>
</evidence>
<dbReference type="STRING" id="905079.L1IJ35"/>
<keyword evidence="5" id="KW-1185">Reference proteome</keyword>
<dbReference type="KEGG" id="gtt:GUITHDRAFT_165865"/>
<dbReference type="Gene3D" id="1.10.287.1490">
    <property type="match status" value="1"/>
</dbReference>
<reference evidence="4" key="3">
    <citation type="submission" date="2015-06" db="UniProtKB">
        <authorList>
            <consortium name="EnsemblProtists"/>
        </authorList>
    </citation>
    <scope>IDENTIFICATION</scope>
</reference>
<feature type="compositionally biased region" description="Basic and acidic residues" evidence="2">
    <location>
        <begin position="10"/>
        <end position="24"/>
    </location>
</feature>
<evidence type="ECO:0000313" key="4">
    <source>
        <dbReference type="EnsemblProtists" id="EKX35815"/>
    </source>
</evidence>
<dbReference type="GeneID" id="17292559"/>
<dbReference type="PANTHER" id="PTHR34707:SF1">
    <property type="entry name" value="VIMENTIN-TYPE INTERMEDIATE FILAMENT-ASSOCIATED COILED-COIL PROTEIN"/>
    <property type="match status" value="1"/>
</dbReference>
<dbReference type="RefSeq" id="XP_005822795.1">
    <property type="nucleotide sequence ID" value="XM_005822738.1"/>
</dbReference>
<evidence type="ECO:0000256" key="2">
    <source>
        <dbReference type="SAM" id="MobiDB-lite"/>
    </source>
</evidence>
<gene>
    <name evidence="3" type="ORF">GUITHDRAFT_165865</name>
</gene>
<feature type="coiled-coil region" evidence="1">
    <location>
        <begin position="352"/>
        <end position="418"/>
    </location>
</feature>
<name>L1IJ35_GUITC</name>
<feature type="coiled-coil region" evidence="1">
    <location>
        <begin position="444"/>
        <end position="488"/>
    </location>
</feature>
<dbReference type="OMA" id="MRKYKSQ"/>
<feature type="coiled-coil region" evidence="1">
    <location>
        <begin position="520"/>
        <end position="607"/>
    </location>
</feature>
<evidence type="ECO:0000256" key="1">
    <source>
        <dbReference type="SAM" id="Coils"/>
    </source>
</evidence>
<accession>L1IJ35</accession>
<sequence>MEGGGRRRRFEGLEAQAKELEQQMRGRHGVGQDMRPHKPLDAGGRVADQVQIYLRGDGSTSVGAGSGLQGAGQAVVMAELHTLRHMLSEASAVMNESAQRSDRLEDELGKCYEDLRVSRQSEEASEIALKVQTELVEKSNAQIKQLTEELRQVRESQNEWRSKCEEYRLKLEQLSGSGDIESMREQLMQLKAQNNEYNRLRLLDAEKIATQQAAIERLDELEDKLNGKERSLRESKQEADNWRAKAEAFSAELLAWRSKSESWESTKASSVKSLQAERDRLQVEWQLMRESLQSAEATLAVQTAAVQRLEAELTEEKQRNRDGYRALESWEEKENSWKREILAIRTRMEDEISSRKEKIDQLHKTVERLEEERDELGKTLSSAEASLAVQTAAALAEVKSLQIQLDDARKKKDETLRSLHESTDTFETTINDLRKAYGESESRGKMYMNENEKLQKELEVLRDSMKDLEAMKKDYERMRYELVALKSAGMNGNNSANGFKQIQDERDRILRELEILRPKYEEMKAETEACKAINKRLEADVQQLNIKLGESEGRAEKFHGEAQGYKSEVASLRMQLEDAVARSEHAIATLREERDILHSELERLRNSLQVKAASAEVTAGMQSVAKLSNVDARTVSSQVRVYGDAHTLQGQLHQQMDVFRQQTAQLRGSSARPRMVYDEFRPAAGKPRRRAGGRPDGGSLALGGQAVAGNLAGALVRSRNSNLQSSHADGGGKPFWDEERRTRTQSTHRPSSANYHPPPPRLTGKDFRKYEDISLVEEAAEWLAAQSVRVVSSAGETWLHAIRSGSEGGRDERSELGSRVLVADAVMHYHGGIEAVATRLSMQIHHSTRSAAIGHGVVNDPSHWNKFSHVRQAVLELAEALCSPDTMPSYAAMRASGFRGLADAVRSKYGGLKGVAETLGLQLSSAFAEL</sequence>
<proteinExistence type="predicted"/>
<feature type="compositionally biased region" description="Polar residues" evidence="2">
    <location>
        <begin position="744"/>
        <end position="754"/>
    </location>
</feature>
<feature type="region of interest" description="Disordered" evidence="2">
    <location>
        <begin position="721"/>
        <end position="765"/>
    </location>
</feature>